<accession>A0A494G8I7</accession>
<reference evidence="1" key="2">
    <citation type="submission" date="2019-04" db="UniProtKB">
        <authorList>
            <consortium name="EnsemblPlants"/>
        </authorList>
    </citation>
    <scope>IDENTIFICATION</scope>
    <source>
        <strain evidence="1">cv. Heinz 1706</strain>
    </source>
</reference>
<dbReference type="EnsemblPlants" id="Solyc00g008090.2.1">
    <property type="protein sequence ID" value="Solyc00g008090.2.1"/>
    <property type="gene ID" value="Solyc00g008090.2"/>
</dbReference>
<dbReference type="Gramene" id="Solyc00g008090.2.1">
    <property type="protein sequence ID" value="Solyc00g008090.2.1"/>
    <property type="gene ID" value="Solyc00g008090.2"/>
</dbReference>
<sequence>MTTVVACYHRPLTTHAIAAHAVGRRKAWHSIITIRQHKRSNNVIFDMPSSTLDSTRGGKTLSVAYHNCLWIAYMVRLRRAWNANMAVAPHTRSDYVRHGRHSSPLGSIHRHGMLSSPLDIIHCRTMTAHMIGLRQPWQYYNRPWAVHTVGRRWALNNTRFDNVGRYMLSSPLDITYDRKMSGVACPHVPLAADMVGWHPARDEIACYAIIAIRKHTRSVDVRRDMPSLPLDNTHGGTTSVWYSIIELGKHIRLENVRRGMPSRLLCTTHGRTTSGVASDDVVRRRLSSTMDYTHRRTMLGMAMVSSPLGTTHSRTSPGIKCHHFLLESSHGRMMSTWHDLIAFGLHTPMDNVGRCMQSLLLCYIHSRMNTHGRTSSAVAFFHRPWIAYMVELRRVWHAIITLVMNTRSDDVSHVMRSSQLENIHMHTRSDYVCLGSAITPLGSTYSLTTTGVKCDHCTWTIHGRTMSGVTCYYHPWKVNIALGNHKRSYDVERGIPAWTLGGTHGWMTSGMGCHRRLFTTYMVGRDRACYAIITMGKHKWSDDVGRDMPSLPFDSTHDGTTSVRYGIIALGQHIQFENIRSNNVGLGIPSSPLDNIPIRTMLEFACYHRPWTAYTTSSGVKCHHSLGQHKRLDYHGCVMLVYIGSIHNRTTSGVACYHLPGNAHTIEKCRAWHARKDLGQHALSDDVVRGMPSSQLGSTQSRMMLGVTCHLCPWTAHIPTRLDYVRCGMPSWPLSRTHDKTMSALAMQLSLLVCRHILMTSDVTCYICHLRAHTIERLQVWNDPMALWQHKWLDDIGRGMPTSPFDCTYGQKWHTIISIRQHTRLMQSSPLDSIHRDGQCRACLVITALGKHTLLDEVGSDILSLPLDCTHAQPTLGVHTRKDDIVRCMPLTPLGSTCNQTASGVTCYHHPWNADMIGRRQALYATMALGKHTRSNDVGLGNPSMQLCSTRGWMTSRHTRSNYVGCGMLSSPLKSMHDKIMSGVLCYHRPWTTHMIGRRQVRHARMALGQHPQSDYVGHGMPSSPLE</sequence>
<dbReference type="Proteomes" id="UP000004994">
    <property type="component" value="Unassembled WGS sequence"/>
</dbReference>
<evidence type="ECO:0000313" key="1">
    <source>
        <dbReference type="EnsemblPlants" id="Solyc00g008090.2.1"/>
    </source>
</evidence>
<organism evidence="1">
    <name type="scientific">Solanum lycopersicum</name>
    <name type="common">Tomato</name>
    <name type="synonym">Lycopersicon esculentum</name>
    <dbReference type="NCBI Taxonomy" id="4081"/>
    <lineage>
        <taxon>Eukaryota</taxon>
        <taxon>Viridiplantae</taxon>
        <taxon>Streptophyta</taxon>
        <taxon>Embryophyta</taxon>
        <taxon>Tracheophyta</taxon>
        <taxon>Spermatophyta</taxon>
        <taxon>Magnoliopsida</taxon>
        <taxon>eudicotyledons</taxon>
        <taxon>Gunneridae</taxon>
        <taxon>Pentapetalae</taxon>
        <taxon>asterids</taxon>
        <taxon>lamiids</taxon>
        <taxon>Solanales</taxon>
        <taxon>Solanaceae</taxon>
        <taxon>Solanoideae</taxon>
        <taxon>Solaneae</taxon>
        <taxon>Solanum</taxon>
        <taxon>Solanum subgen. Lycopersicon</taxon>
    </lineage>
</organism>
<dbReference type="PANTHER" id="PTHR33187">
    <property type="entry name" value="WU:FI09B08"/>
    <property type="match status" value="1"/>
</dbReference>
<name>A0A494G8I7_SOLLC</name>
<keyword evidence="2" id="KW-1185">Reference proteome</keyword>
<dbReference type="PANTHER" id="PTHR33187:SF11">
    <property type="entry name" value="AMINOTRANSFERASE-LIKE PLANT MOBILE DOMAIN-CONTAINING PROTEIN"/>
    <property type="match status" value="1"/>
</dbReference>
<dbReference type="AlphaFoldDB" id="A0A494G8I7"/>
<reference evidence="1" key="1">
    <citation type="journal article" date="2012" name="Nature">
        <title>The tomato genome sequence provides insights into fleshy fruit evolution.</title>
        <authorList>
            <consortium name="Tomato Genome Consortium"/>
        </authorList>
    </citation>
    <scope>NUCLEOTIDE SEQUENCE [LARGE SCALE GENOMIC DNA]</scope>
    <source>
        <strain evidence="1">cv. Heinz 1706</strain>
    </source>
</reference>
<dbReference type="InParanoid" id="A0A494G8I7"/>
<proteinExistence type="predicted"/>
<protein>
    <submittedName>
        <fullName evidence="1">Uncharacterized protein</fullName>
    </submittedName>
</protein>
<evidence type="ECO:0000313" key="2">
    <source>
        <dbReference type="Proteomes" id="UP000004994"/>
    </source>
</evidence>